<proteinExistence type="predicted"/>
<dbReference type="PANTHER" id="PTHR46890:SF50">
    <property type="entry name" value="RNA-DIRECTED DNA POLYMERASE, EUKARYOTA, REVERSE TRANSCRIPTASE ZINC-BINDING DOMAIN PROTEIN-RELATED"/>
    <property type="match status" value="1"/>
</dbReference>
<dbReference type="AlphaFoldDB" id="A0A438J7P0"/>
<dbReference type="PANTHER" id="PTHR46890">
    <property type="entry name" value="NON-LTR RETROLELEMENT REVERSE TRANSCRIPTASE-LIKE PROTEIN-RELATED"/>
    <property type="match status" value="1"/>
</dbReference>
<comment type="caution">
    <text evidence="1">The sequence shown here is derived from an EMBL/GenBank/DDBJ whole genome shotgun (WGS) entry which is preliminary data.</text>
</comment>
<reference evidence="1 2" key="1">
    <citation type="journal article" date="2018" name="PLoS Genet.">
        <title>Population sequencing reveals clonal diversity and ancestral inbreeding in the grapevine cultivar Chardonnay.</title>
        <authorList>
            <person name="Roach M.J."/>
            <person name="Johnson D.L."/>
            <person name="Bohlmann J."/>
            <person name="van Vuuren H.J."/>
            <person name="Jones S.J."/>
            <person name="Pretorius I.S."/>
            <person name="Schmidt S.A."/>
            <person name="Borneman A.R."/>
        </authorList>
    </citation>
    <scope>NUCLEOTIDE SEQUENCE [LARGE SCALE GENOMIC DNA]</scope>
    <source>
        <strain evidence="2">cv. Chardonnay</strain>
        <tissue evidence="1">Leaf</tissue>
    </source>
</reference>
<accession>A0A438J7P0</accession>
<name>A0A438J7P0_VITVI</name>
<dbReference type="Proteomes" id="UP000288805">
    <property type="component" value="Unassembled WGS sequence"/>
</dbReference>
<evidence type="ECO:0008006" key="3">
    <source>
        <dbReference type="Google" id="ProtNLM"/>
    </source>
</evidence>
<dbReference type="InterPro" id="IPR052343">
    <property type="entry name" value="Retrotransposon-Effector_Assoc"/>
</dbReference>
<gene>
    <name evidence="1" type="ORF">CK203_019137</name>
</gene>
<sequence length="278" mass="30839">MVSGGDLVFGLLLKSLSIENSVKLEEGFTKNEVFETLMDLNKDKAPDLMVSPWFSSKIVGSWGGVEDLKDFKPISLVGSLYKILAKVLANRVQGDCNRGTLSPYLFVLIMEALSSLLRRAMEDGFILSFRVGGGGREGVLSSNLLFVDDTLLFFNPCLDQLTYLAWVLLWFKASSGLKIILSKCELIPIGDVPNVEELASVMGCGIGKLLATYLGLPLCTSFKAKDVWDLVEESKFGRFREEEDKMVWKASKNEVFSVRSFYNALEDNGEVTFPSKII</sequence>
<evidence type="ECO:0000313" key="2">
    <source>
        <dbReference type="Proteomes" id="UP000288805"/>
    </source>
</evidence>
<protein>
    <recommendedName>
        <fullName evidence="3">Reverse transcriptase domain-containing protein</fullName>
    </recommendedName>
</protein>
<evidence type="ECO:0000313" key="1">
    <source>
        <dbReference type="EMBL" id="RVX04978.1"/>
    </source>
</evidence>
<organism evidence="1 2">
    <name type="scientific">Vitis vinifera</name>
    <name type="common">Grape</name>
    <dbReference type="NCBI Taxonomy" id="29760"/>
    <lineage>
        <taxon>Eukaryota</taxon>
        <taxon>Viridiplantae</taxon>
        <taxon>Streptophyta</taxon>
        <taxon>Embryophyta</taxon>
        <taxon>Tracheophyta</taxon>
        <taxon>Spermatophyta</taxon>
        <taxon>Magnoliopsida</taxon>
        <taxon>eudicotyledons</taxon>
        <taxon>Gunneridae</taxon>
        <taxon>Pentapetalae</taxon>
        <taxon>rosids</taxon>
        <taxon>Vitales</taxon>
        <taxon>Vitaceae</taxon>
        <taxon>Viteae</taxon>
        <taxon>Vitis</taxon>
    </lineage>
</organism>
<dbReference type="EMBL" id="QGNW01000058">
    <property type="protein sequence ID" value="RVX04978.1"/>
    <property type="molecule type" value="Genomic_DNA"/>
</dbReference>